<dbReference type="PROSITE" id="PS51257">
    <property type="entry name" value="PROKAR_LIPOPROTEIN"/>
    <property type="match status" value="1"/>
</dbReference>
<dbReference type="OrthoDB" id="291603at2"/>
<sequence>MNHFKFKPLQIFSIAMIALCCSLSTGCDNEQDVLDVETPSGDLDVDRDKDTGEVDVDVDKD</sequence>
<name>A0A5C5XHA0_9PLAN</name>
<dbReference type="RefSeq" id="WP_146504219.1">
    <property type="nucleotide sequence ID" value="NZ_SJPG01000001.1"/>
</dbReference>
<dbReference type="EMBL" id="SJPG01000001">
    <property type="protein sequence ID" value="TWT62350.1"/>
    <property type="molecule type" value="Genomic_DNA"/>
</dbReference>
<comment type="caution">
    <text evidence="2">The sequence shown here is derived from an EMBL/GenBank/DDBJ whole genome shotgun (WGS) entry which is preliminary data.</text>
</comment>
<accession>A0A5C5XHA0</accession>
<reference evidence="2 3" key="1">
    <citation type="submission" date="2019-02" db="EMBL/GenBank/DDBJ databases">
        <title>Deep-cultivation of Planctomycetes and their phenomic and genomic characterization uncovers novel biology.</title>
        <authorList>
            <person name="Wiegand S."/>
            <person name="Jogler M."/>
            <person name="Boedeker C."/>
            <person name="Pinto D."/>
            <person name="Vollmers J."/>
            <person name="Rivas-Marin E."/>
            <person name="Kohn T."/>
            <person name="Peeters S.H."/>
            <person name="Heuer A."/>
            <person name="Rast P."/>
            <person name="Oberbeckmann S."/>
            <person name="Bunk B."/>
            <person name="Jeske O."/>
            <person name="Meyerdierks A."/>
            <person name="Storesund J.E."/>
            <person name="Kallscheuer N."/>
            <person name="Luecker S."/>
            <person name="Lage O.M."/>
            <person name="Pohl T."/>
            <person name="Merkel B.J."/>
            <person name="Hornburger P."/>
            <person name="Mueller R.-W."/>
            <person name="Bruemmer F."/>
            <person name="Labrenz M."/>
            <person name="Spormann A.M."/>
            <person name="Op Den Camp H."/>
            <person name="Overmann J."/>
            <person name="Amann R."/>
            <person name="Jetten M.S.M."/>
            <person name="Mascher T."/>
            <person name="Medema M.H."/>
            <person name="Devos D.P."/>
            <person name="Kaster A.-K."/>
            <person name="Ovreas L."/>
            <person name="Rohde M."/>
            <person name="Galperin M.Y."/>
            <person name="Jogler C."/>
        </authorList>
    </citation>
    <scope>NUCLEOTIDE SEQUENCE [LARGE SCALE GENOMIC DNA]</scope>
    <source>
        <strain evidence="2 3">Pan54</strain>
    </source>
</reference>
<evidence type="ECO:0000313" key="2">
    <source>
        <dbReference type="EMBL" id="TWT62350.1"/>
    </source>
</evidence>
<protein>
    <submittedName>
        <fullName evidence="2">Uncharacterized protein</fullName>
    </submittedName>
</protein>
<dbReference type="AlphaFoldDB" id="A0A5C5XHA0"/>
<gene>
    <name evidence="2" type="ORF">Pan54_30910</name>
</gene>
<feature type="compositionally biased region" description="Basic and acidic residues" evidence="1">
    <location>
        <begin position="44"/>
        <end position="61"/>
    </location>
</feature>
<dbReference type="Proteomes" id="UP000316095">
    <property type="component" value="Unassembled WGS sequence"/>
</dbReference>
<evidence type="ECO:0000313" key="3">
    <source>
        <dbReference type="Proteomes" id="UP000316095"/>
    </source>
</evidence>
<evidence type="ECO:0000256" key="1">
    <source>
        <dbReference type="SAM" id="MobiDB-lite"/>
    </source>
</evidence>
<organism evidence="2 3">
    <name type="scientific">Rubinisphaera italica</name>
    <dbReference type="NCBI Taxonomy" id="2527969"/>
    <lineage>
        <taxon>Bacteria</taxon>
        <taxon>Pseudomonadati</taxon>
        <taxon>Planctomycetota</taxon>
        <taxon>Planctomycetia</taxon>
        <taxon>Planctomycetales</taxon>
        <taxon>Planctomycetaceae</taxon>
        <taxon>Rubinisphaera</taxon>
    </lineage>
</organism>
<keyword evidence="3" id="KW-1185">Reference proteome</keyword>
<feature type="region of interest" description="Disordered" evidence="1">
    <location>
        <begin position="37"/>
        <end position="61"/>
    </location>
</feature>
<proteinExistence type="predicted"/>